<comment type="activity regulation">
    <text evidence="10">Na(+) is not transported, but it plays an essential structural role and its presence is essential for fluoride channel function.</text>
</comment>
<comment type="similarity">
    <text evidence="7 10">Belongs to the fluoride channel Fluc/FEX (TC 1.A.43) family.</text>
</comment>
<keyword evidence="2 10" id="KW-1003">Cell membrane</keyword>
<keyword evidence="3 10" id="KW-0812">Transmembrane</keyword>
<comment type="caution">
    <text evidence="11">The sequence shown here is derived from an EMBL/GenBank/DDBJ whole genome shotgun (WGS) entry which is preliminary data.</text>
</comment>
<accession>A0A024H141</accession>
<dbReference type="GO" id="GO:0005886">
    <property type="term" value="C:plasma membrane"/>
    <property type="evidence" value="ECO:0007669"/>
    <property type="project" value="UniProtKB-SubCell"/>
</dbReference>
<feature type="transmembrane region" description="Helical" evidence="10">
    <location>
        <begin position="54"/>
        <end position="75"/>
    </location>
</feature>
<evidence type="ECO:0000256" key="1">
    <source>
        <dbReference type="ARBA" id="ARBA00004651"/>
    </source>
</evidence>
<keyword evidence="10" id="KW-0813">Transport</keyword>
<dbReference type="PANTHER" id="PTHR28259:SF1">
    <property type="entry name" value="FLUORIDE EXPORT PROTEIN 1-RELATED"/>
    <property type="match status" value="1"/>
</dbReference>
<keyword evidence="10" id="KW-0406">Ion transport</keyword>
<organism evidence="11 12">
    <name type="scientific">Pseudarthrobacter siccitolerans</name>
    <dbReference type="NCBI Taxonomy" id="861266"/>
    <lineage>
        <taxon>Bacteria</taxon>
        <taxon>Bacillati</taxon>
        <taxon>Actinomycetota</taxon>
        <taxon>Actinomycetes</taxon>
        <taxon>Micrococcales</taxon>
        <taxon>Micrococcaceae</taxon>
        <taxon>Pseudarthrobacter</taxon>
    </lineage>
</organism>
<protein>
    <recommendedName>
        <fullName evidence="10">Fluoride-specific ion channel FluC</fullName>
    </recommendedName>
</protein>
<dbReference type="AlphaFoldDB" id="A0A024H141"/>
<gene>
    <name evidence="11" type="primary">crcB2</name>
    <name evidence="10" type="synonym">crcB</name>
    <name evidence="10" type="synonym">fluC</name>
    <name evidence="11" type="ORF">ARTSIC4J27_1533</name>
</gene>
<keyword evidence="12" id="KW-1185">Reference proteome</keyword>
<sequence length="142" mass="14253">MAAALVGVFGVAGALLRFAVDSWFADHASVRASRGLVARDSAARGSGLGGRLHWPWATLLVNVTGCFIIGAAHALTLSLGMAPEWQIALATGLAGGLTTFSSWTTATVRLFSEARFGAAAVNVAANLVLGFGAAAAGLALAS</sequence>
<evidence type="ECO:0000313" key="12">
    <source>
        <dbReference type="Proteomes" id="UP000035722"/>
    </source>
</evidence>
<name>A0A024H141_9MICC</name>
<evidence type="ECO:0000256" key="7">
    <source>
        <dbReference type="ARBA" id="ARBA00035120"/>
    </source>
</evidence>
<dbReference type="Proteomes" id="UP000035722">
    <property type="component" value="Unassembled WGS sequence"/>
</dbReference>
<feature type="binding site" evidence="10">
    <location>
        <position position="98"/>
    </location>
    <ligand>
        <name>Na(+)</name>
        <dbReference type="ChEBI" id="CHEBI:29101"/>
        <note>structural</note>
    </ligand>
</feature>
<keyword evidence="10" id="KW-0479">Metal-binding</keyword>
<dbReference type="Pfam" id="PF02537">
    <property type="entry name" value="CRCB"/>
    <property type="match status" value="1"/>
</dbReference>
<dbReference type="GO" id="GO:0140114">
    <property type="term" value="P:cellular detoxification of fluoride"/>
    <property type="evidence" value="ECO:0007669"/>
    <property type="project" value="UniProtKB-UniRule"/>
</dbReference>
<evidence type="ECO:0000256" key="4">
    <source>
        <dbReference type="ARBA" id="ARBA00022989"/>
    </source>
</evidence>
<evidence type="ECO:0000256" key="6">
    <source>
        <dbReference type="ARBA" id="ARBA00023303"/>
    </source>
</evidence>
<evidence type="ECO:0000256" key="3">
    <source>
        <dbReference type="ARBA" id="ARBA00022692"/>
    </source>
</evidence>
<keyword evidence="4 10" id="KW-1133">Transmembrane helix</keyword>
<dbReference type="RefSeq" id="WP_050054577.1">
    <property type="nucleotide sequence ID" value="NZ_CAQI01000038.1"/>
</dbReference>
<dbReference type="InterPro" id="IPR003691">
    <property type="entry name" value="FluC"/>
</dbReference>
<dbReference type="STRING" id="861266.ARTSIC4J27_1533"/>
<feature type="transmembrane region" description="Helical" evidence="10">
    <location>
        <begin position="118"/>
        <end position="141"/>
    </location>
</feature>
<evidence type="ECO:0000256" key="5">
    <source>
        <dbReference type="ARBA" id="ARBA00023136"/>
    </source>
</evidence>
<keyword evidence="10" id="KW-0915">Sodium</keyword>
<reference evidence="12" key="1">
    <citation type="journal article" date="2014" name="Genome Announc.">
        <title>Genome Sequence of Arthrobacter siccitolerans 4J27, a Xeroprotectant-Producing Desiccation-Tolerant Microorganism.</title>
        <authorList>
            <person name="Manzanera M."/>
            <person name="Santa-Cruz-Calvo L."/>
            <person name="Vilchez J.I."/>
            <person name="Garcia-Fontana C."/>
            <person name="Silva-Castro G.A."/>
            <person name="Calvo C."/>
            <person name="Gonzalez-Lopez J."/>
        </authorList>
    </citation>
    <scope>NUCLEOTIDE SEQUENCE [LARGE SCALE GENOMIC DNA]</scope>
    <source>
        <strain evidence="12">4J27</strain>
    </source>
</reference>
<evidence type="ECO:0000313" key="11">
    <source>
        <dbReference type="EMBL" id="CCQ45587.1"/>
    </source>
</evidence>
<keyword evidence="6 10" id="KW-0407">Ion channel</keyword>
<evidence type="ECO:0000256" key="10">
    <source>
        <dbReference type="HAMAP-Rule" id="MF_00454"/>
    </source>
</evidence>
<comment type="subcellular location">
    <subcellularLocation>
        <location evidence="1 10">Cell membrane</location>
        <topology evidence="1 10">Multi-pass membrane protein</topology>
    </subcellularLocation>
</comment>
<feature type="transmembrane region" description="Helical" evidence="10">
    <location>
        <begin position="87"/>
        <end position="106"/>
    </location>
</feature>
<comment type="function">
    <text evidence="9 10">Fluoride-specific ion channel. Important for reducing fluoride concentration in the cell, thus reducing its toxicity.</text>
</comment>
<evidence type="ECO:0000256" key="2">
    <source>
        <dbReference type="ARBA" id="ARBA00022475"/>
    </source>
</evidence>
<proteinExistence type="inferred from homology"/>
<comment type="catalytic activity">
    <reaction evidence="8">
        <text>fluoride(in) = fluoride(out)</text>
        <dbReference type="Rhea" id="RHEA:76159"/>
        <dbReference type="ChEBI" id="CHEBI:17051"/>
    </reaction>
    <physiologicalReaction direction="left-to-right" evidence="8">
        <dbReference type="Rhea" id="RHEA:76160"/>
    </physiologicalReaction>
</comment>
<dbReference type="EMBL" id="CAQI01000038">
    <property type="protein sequence ID" value="CCQ45587.1"/>
    <property type="molecule type" value="Genomic_DNA"/>
</dbReference>
<dbReference type="GO" id="GO:0046872">
    <property type="term" value="F:metal ion binding"/>
    <property type="evidence" value="ECO:0007669"/>
    <property type="project" value="UniProtKB-KW"/>
</dbReference>
<evidence type="ECO:0000256" key="8">
    <source>
        <dbReference type="ARBA" id="ARBA00035585"/>
    </source>
</evidence>
<evidence type="ECO:0000256" key="9">
    <source>
        <dbReference type="ARBA" id="ARBA00049940"/>
    </source>
</evidence>
<dbReference type="PANTHER" id="PTHR28259">
    <property type="entry name" value="FLUORIDE EXPORT PROTEIN 1-RELATED"/>
    <property type="match status" value="1"/>
</dbReference>
<feature type="binding site" evidence="10">
    <location>
        <position position="95"/>
    </location>
    <ligand>
        <name>Na(+)</name>
        <dbReference type="ChEBI" id="CHEBI:29101"/>
        <note>structural</note>
    </ligand>
</feature>
<dbReference type="HAMAP" id="MF_00454">
    <property type="entry name" value="FluC"/>
    <property type="match status" value="1"/>
</dbReference>
<dbReference type="GO" id="GO:0062054">
    <property type="term" value="F:fluoride channel activity"/>
    <property type="evidence" value="ECO:0007669"/>
    <property type="project" value="UniProtKB-UniRule"/>
</dbReference>
<keyword evidence="5 10" id="KW-0472">Membrane</keyword>